<proteinExistence type="predicted"/>
<accession>A0A450Y9W8</accession>
<keyword evidence="2" id="KW-0472">Membrane</keyword>
<evidence type="ECO:0000256" key="2">
    <source>
        <dbReference type="SAM" id="Phobius"/>
    </source>
</evidence>
<keyword evidence="2" id="KW-0812">Transmembrane</keyword>
<feature type="compositionally biased region" description="Polar residues" evidence="1">
    <location>
        <begin position="197"/>
        <end position="237"/>
    </location>
</feature>
<dbReference type="AlphaFoldDB" id="A0A450Y9W8"/>
<gene>
    <name evidence="3" type="ORF">BECKTC1821E_GA0114239_100247</name>
</gene>
<feature type="transmembrane region" description="Helical" evidence="2">
    <location>
        <begin position="146"/>
        <end position="169"/>
    </location>
</feature>
<feature type="region of interest" description="Disordered" evidence="1">
    <location>
        <begin position="193"/>
        <end position="260"/>
    </location>
</feature>
<evidence type="ECO:0000256" key="1">
    <source>
        <dbReference type="SAM" id="MobiDB-lite"/>
    </source>
</evidence>
<protein>
    <submittedName>
        <fullName evidence="3">Uncharacterized protein</fullName>
    </submittedName>
</protein>
<dbReference type="EMBL" id="CAADFT010000002">
    <property type="protein sequence ID" value="VFK38336.1"/>
    <property type="molecule type" value="Genomic_DNA"/>
</dbReference>
<feature type="transmembrane region" description="Helical" evidence="2">
    <location>
        <begin position="71"/>
        <end position="90"/>
    </location>
</feature>
<sequence length="260" mass="29750">MTPDSLKWLIDYAIAAYESELRNTEKIKDRISFVLSIAITPFSGVLVYLAVNFKGKLLFSISNTLFFWAPWIIAAITLCISIGFLAYALLRGFFYARVPLPSEILPYFEQHPEPDKALEEGQDYLLKEYTESVKHNFQQNQKRYRLLLWSQRGAFLTLVFIIFCLPWWLHNAIQHTPEPQSIRIVSRIETTKEKSMSESNTQSSGAIPTSQTQVKPQAQQKTRTQEPSSATPSTTVLQARPPFPKRVMVLDSVDRSDTIT</sequence>
<reference evidence="3" key="1">
    <citation type="submission" date="2019-02" db="EMBL/GenBank/DDBJ databases">
        <authorList>
            <person name="Gruber-Vodicka R. H."/>
            <person name="Seah K. B. B."/>
        </authorList>
    </citation>
    <scope>NUCLEOTIDE SEQUENCE</scope>
    <source>
        <strain evidence="3">BECK_BZ125</strain>
    </source>
</reference>
<keyword evidence="2" id="KW-1133">Transmembrane helix</keyword>
<organism evidence="3">
    <name type="scientific">Candidatus Kentrum sp. TC</name>
    <dbReference type="NCBI Taxonomy" id="2126339"/>
    <lineage>
        <taxon>Bacteria</taxon>
        <taxon>Pseudomonadati</taxon>
        <taxon>Pseudomonadota</taxon>
        <taxon>Gammaproteobacteria</taxon>
        <taxon>Candidatus Kentrum</taxon>
    </lineage>
</organism>
<feature type="transmembrane region" description="Helical" evidence="2">
    <location>
        <begin position="31"/>
        <end position="51"/>
    </location>
</feature>
<evidence type="ECO:0000313" key="3">
    <source>
        <dbReference type="EMBL" id="VFK38336.1"/>
    </source>
</evidence>
<name>A0A450Y9W8_9GAMM</name>